<dbReference type="AlphaFoldDB" id="A0A8C2CZH3"/>
<dbReference type="Proteomes" id="UP000694701">
    <property type="component" value="Unplaced"/>
</dbReference>
<dbReference type="Ensembl" id="ENSCCRT00020020502.1">
    <property type="protein sequence ID" value="ENSCCRP00020018668.1"/>
    <property type="gene ID" value="ENSCCRG00020008841.1"/>
</dbReference>
<accession>A0A8C2CZH3</accession>
<dbReference type="PANTHER" id="PTHR21301:SF10">
    <property type="entry name" value="REVERSE TRANSCRIPTASE DOMAIN-CONTAINING PROTEIN"/>
    <property type="match status" value="1"/>
</dbReference>
<organism evidence="1 2">
    <name type="scientific">Cyprinus carpio</name>
    <name type="common">Common carp</name>
    <dbReference type="NCBI Taxonomy" id="7962"/>
    <lineage>
        <taxon>Eukaryota</taxon>
        <taxon>Metazoa</taxon>
        <taxon>Chordata</taxon>
        <taxon>Craniata</taxon>
        <taxon>Vertebrata</taxon>
        <taxon>Euteleostomi</taxon>
        <taxon>Actinopterygii</taxon>
        <taxon>Neopterygii</taxon>
        <taxon>Teleostei</taxon>
        <taxon>Ostariophysi</taxon>
        <taxon>Cypriniformes</taxon>
        <taxon>Cyprinidae</taxon>
        <taxon>Cyprininae</taxon>
        <taxon>Cyprinus</taxon>
    </lineage>
</organism>
<name>A0A8C2CZH3_CYPCA</name>
<proteinExistence type="predicted"/>
<evidence type="ECO:0000313" key="1">
    <source>
        <dbReference type="Ensembl" id="ENSCCRP00020018668.1"/>
    </source>
</evidence>
<protein>
    <submittedName>
        <fullName evidence="1">Uncharacterized protein</fullName>
    </submittedName>
</protein>
<evidence type="ECO:0000313" key="2">
    <source>
        <dbReference type="Proteomes" id="UP000694701"/>
    </source>
</evidence>
<reference evidence="1" key="1">
    <citation type="submission" date="2025-08" db="UniProtKB">
        <authorList>
            <consortium name="Ensembl"/>
        </authorList>
    </citation>
    <scope>IDENTIFICATION</scope>
</reference>
<sequence length="192" mass="21661">DEVSLLNKGLSFVPSKPADSFVTKIELQALDKLCKDKNIVVKPADKGGGLVIMPKTLYDQEVLRQLQDLSYYRALPTDPTSRFQKEIELLLQQAHSSSLISEREFQYLFNRTPTRPAFYILPKVHKNLSNPPGRPIVAGNNSLTEPLSNFVDFILRPLITLLPSYLKDTSDFLKSTTTIDSLEMADLHFTHA</sequence>
<dbReference type="PANTHER" id="PTHR21301">
    <property type="entry name" value="REVERSE TRANSCRIPTASE"/>
    <property type="match status" value="1"/>
</dbReference>